<evidence type="ECO:0000313" key="6">
    <source>
        <dbReference type="Proteomes" id="UP000076603"/>
    </source>
</evidence>
<dbReference type="GO" id="GO:0043565">
    <property type="term" value="F:sequence-specific DNA binding"/>
    <property type="evidence" value="ECO:0007669"/>
    <property type="project" value="InterPro"/>
</dbReference>
<name>A0A161WJA4_9CLOT</name>
<dbReference type="Proteomes" id="UP000076603">
    <property type="component" value="Unassembled WGS sequence"/>
</dbReference>
<keyword evidence="6" id="KW-1185">Reference proteome</keyword>
<dbReference type="AlphaFoldDB" id="A0A161WJA4"/>
<reference evidence="5 6" key="1">
    <citation type="submission" date="2016-04" db="EMBL/GenBank/DDBJ databases">
        <title>Genome sequence of Clostridium magnum DSM 2767.</title>
        <authorList>
            <person name="Poehlein A."/>
            <person name="Uhlig R."/>
            <person name="Fischer R."/>
            <person name="Bahl H."/>
            <person name="Daniel R."/>
        </authorList>
    </citation>
    <scope>NUCLEOTIDE SEQUENCE [LARGE SCALE GENOMIC DNA]</scope>
    <source>
        <strain evidence="5 6">DSM 2767</strain>
    </source>
</reference>
<organism evidence="5 6">
    <name type="scientific">Clostridium magnum DSM 2767</name>
    <dbReference type="NCBI Taxonomy" id="1121326"/>
    <lineage>
        <taxon>Bacteria</taxon>
        <taxon>Bacillati</taxon>
        <taxon>Bacillota</taxon>
        <taxon>Clostridia</taxon>
        <taxon>Eubacteriales</taxon>
        <taxon>Clostridiaceae</taxon>
        <taxon>Clostridium</taxon>
    </lineage>
</organism>
<accession>A0A161WJA4</accession>
<sequence>MNTTGKFRFLNQTSRVVQQNEDGFYTLYKMDCPDGKGDMTIYQVFPGIELFLANFDSTRCTFEHEPYVNTMQINYCQEGRVGWQLNSGACMYLGAGDLSIHMMDNCTSSTMSFPLKRYSGVGVVIDLDKVAADPPEILRDTDIDVNEFKRKFCEDDRYLVMPARDEIEHIFSKLYSLPNCMQKPCFKLKVQELLLFLWMIDVNKEKQREQYLSPQVEVIKEIHKLLVSDLRQRPTIEELSKEYLINTATLKSTFKGVYGQPIATYMKEYRIRQAAILLRRNNDTISGIAKQVGYENQSKFATAFKKIMNVSPTEYRLQHQIESQDIINSL</sequence>
<dbReference type="InterPro" id="IPR020449">
    <property type="entry name" value="Tscrpt_reg_AraC-type_HTH"/>
</dbReference>
<dbReference type="PANTHER" id="PTHR47893:SF1">
    <property type="entry name" value="REGULATORY PROTEIN PCHR"/>
    <property type="match status" value="1"/>
</dbReference>
<proteinExistence type="predicted"/>
<dbReference type="OrthoDB" id="9772607at2"/>
<evidence type="ECO:0000259" key="4">
    <source>
        <dbReference type="PROSITE" id="PS01124"/>
    </source>
</evidence>
<dbReference type="STRING" id="1121326.CLMAG_16010"/>
<protein>
    <submittedName>
        <fullName evidence="5">Regulatory protein PchR</fullName>
    </submittedName>
</protein>
<dbReference type="PROSITE" id="PS01124">
    <property type="entry name" value="HTH_ARAC_FAMILY_2"/>
    <property type="match status" value="1"/>
</dbReference>
<dbReference type="Gene3D" id="1.10.10.60">
    <property type="entry name" value="Homeodomain-like"/>
    <property type="match status" value="1"/>
</dbReference>
<dbReference type="SMART" id="SM00342">
    <property type="entry name" value="HTH_ARAC"/>
    <property type="match status" value="1"/>
</dbReference>
<gene>
    <name evidence="5" type="primary">pchR_1</name>
    <name evidence="5" type="ORF">CLMAG_16010</name>
</gene>
<comment type="caution">
    <text evidence="5">The sequence shown here is derived from an EMBL/GenBank/DDBJ whole genome shotgun (WGS) entry which is preliminary data.</text>
</comment>
<dbReference type="InterPro" id="IPR053142">
    <property type="entry name" value="PchR_regulatory_protein"/>
</dbReference>
<evidence type="ECO:0000256" key="1">
    <source>
        <dbReference type="ARBA" id="ARBA00023015"/>
    </source>
</evidence>
<keyword evidence="2" id="KW-0238">DNA-binding</keyword>
<dbReference type="SUPFAM" id="SSF46689">
    <property type="entry name" value="Homeodomain-like"/>
    <property type="match status" value="1"/>
</dbReference>
<dbReference type="RefSeq" id="WP_082831839.1">
    <property type="nucleotide sequence ID" value="NZ_FQXL01000022.1"/>
</dbReference>
<evidence type="ECO:0000313" key="5">
    <source>
        <dbReference type="EMBL" id="KZL91795.1"/>
    </source>
</evidence>
<keyword evidence="3" id="KW-0804">Transcription</keyword>
<dbReference type="PRINTS" id="PR00032">
    <property type="entry name" value="HTHARAC"/>
</dbReference>
<dbReference type="InterPro" id="IPR009057">
    <property type="entry name" value="Homeodomain-like_sf"/>
</dbReference>
<evidence type="ECO:0000256" key="2">
    <source>
        <dbReference type="ARBA" id="ARBA00023125"/>
    </source>
</evidence>
<dbReference type="GO" id="GO:0003700">
    <property type="term" value="F:DNA-binding transcription factor activity"/>
    <property type="evidence" value="ECO:0007669"/>
    <property type="project" value="InterPro"/>
</dbReference>
<feature type="domain" description="HTH araC/xylS-type" evidence="4">
    <location>
        <begin position="220"/>
        <end position="318"/>
    </location>
</feature>
<dbReference type="EMBL" id="LWAE01000002">
    <property type="protein sequence ID" value="KZL91795.1"/>
    <property type="molecule type" value="Genomic_DNA"/>
</dbReference>
<dbReference type="InterPro" id="IPR018060">
    <property type="entry name" value="HTH_AraC"/>
</dbReference>
<evidence type="ECO:0000256" key="3">
    <source>
        <dbReference type="ARBA" id="ARBA00023163"/>
    </source>
</evidence>
<keyword evidence="1" id="KW-0805">Transcription regulation</keyword>
<dbReference type="PANTHER" id="PTHR47893">
    <property type="entry name" value="REGULATORY PROTEIN PCHR"/>
    <property type="match status" value="1"/>
</dbReference>
<dbReference type="PATRIC" id="fig|1121326.3.peg.1571"/>
<dbReference type="Pfam" id="PF12833">
    <property type="entry name" value="HTH_18"/>
    <property type="match status" value="1"/>
</dbReference>